<evidence type="ECO:0000313" key="3">
    <source>
        <dbReference type="Proteomes" id="UP001487740"/>
    </source>
</evidence>
<gene>
    <name evidence="2" type="ORF">O3P69_009497</name>
</gene>
<accession>A0AAW0SVP7</accession>
<dbReference type="AlphaFoldDB" id="A0AAW0SVP7"/>
<evidence type="ECO:0000313" key="2">
    <source>
        <dbReference type="EMBL" id="KAK8378816.1"/>
    </source>
</evidence>
<feature type="region of interest" description="Disordered" evidence="1">
    <location>
        <begin position="1"/>
        <end position="23"/>
    </location>
</feature>
<evidence type="ECO:0000256" key="1">
    <source>
        <dbReference type="SAM" id="MobiDB-lite"/>
    </source>
</evidence>
<reference evidence="2 3" key="1">
    <citation type="submission" date="2023-03" db="EMBL/GenBank/DDBJ databases">
        <title>High-quality genome of Scylla paramamosain provides insights in environmental adaptation.</title>
        <authorList>
            <person name="Zhang L."/>
        </authorList>
    </citation>
    <scope>NUCLEOTIDE SEQUENCE [LARGE SCALE GENOMIC DNA]</scope>
    <source>
        <strain evidence="2">LZ_2023a</strain>
        <tissue evidence="2">Muscle</tissue>
    </source>
</reference>
<sequence length="104" mass="11216">MSSRVAVSSSVRAPRPACPHKPRPAITERQLAREHPFSRSLTVIGSPACHSLSVQPTCACVVTRGGGDVRERGEARLWVCWWRLAGVSGSSSVKEARVDRTGAH</sequence>
<feature type="compositionally biased region" description="Low complexity" evidence="1">
    <location>
        <begin position="1"/>
        <end position="15"/>
    </location>
</feature>
<organism evidence="2 3">
    <name type="scientific">Scylla paramamosain</name>
    <name type="common">Mud crab</name>
    <dbReference type="NCBI Taxonomy" id="85552"/>
    <lineage>
        <taxon>Eukaryota</taxon>
        <taxon>Metazoa</taxon>
        <taxon>Ecdysozoa</taxon>
        <taxon>Arthropoda</taxon>
        <taxon>Crustacea</taxon>
        <taxon>Multicrustacea</taxon>
        <taxon>Malacostraca</taxon>
        <taxon>Eumalacostraca</taxon>
        <taxon>Eucarida</taxon>
        <taxon>Decapoda</taxon>
        <taxon>Pleocyemata</taxon>
        <taxon>Brachyura</taxon>
        <taxon>Eubrachyura</taxon>
        <taxon>Portunoidea</taxon>
        <taxon>Portunidae</taxon>
        <taxon>Portuninae</taxon>
        <taxon>Scylla</taxon>
    </lineage>
</organism>
<proteinExistence type="predicted"/>
<dbReference type="EMBL" id="JARAKH010000044">
    <property type="protein sequence ID" value="KAK8378816.1"/>
    <property type="molecule type" value="Genomic_DNA"/>
</dbReference>
<comment type="caution">
    <text evidence="2">The sequence shown here is derived from an EMBL/GenBank/DDBJ whole genome shotgun (WGS) entry which is preliminary data.</text>
</comment>
<name>A0AAW0SVP7_SCYPA</name>
<protein>
    <submittedName>
        <fullName evidence="2">Uncharacterized protein</fullName>
    </submittedName>
</protein>
<dbReference type="Proteomes" id="UP001487740">
    <property type="component" value="Unassembled WGS sequence"/>
</dbReference>
<keyword evidence="3" id="KW-1185">Reference proteome</keyword>